<comment type="subcellular location">
    <subcellularLocation>
        <location evidence="1">Cytoplasm</location>
    </subcellularLocation>
</comment>
<dbReference type="PROSITE" id="PS50002">
    <property type="entry name" value="SH3"/>
    <property type="match status" value="1"/>
</dbReference>
<dbReference type="PANTHER" id="PTHR45653">
    <property type="entry name" value="DEDICATOR OF CYTOKINESIS"/>
    <property type="match status" value="1"/>
</dbReference>
<feature type="region of interest" description="Disordered" evidence="7">
    <location>
        <begin position="1842"/>
        <end position="2014"/>
    </location>
</feature>
<feature type="compositionally biased region" description="Basic and acidic residues" evidence="7">
    <location>
        <begin position="461"/>
        <end position="476"/>
    </location>
</feature>
<keyword evidence="3" id="KW-0963">Cytoplasm</keyword>
<feature type="region of interest" description="Disordered" evidence="7">
    <location>
        <begin position="94"/>
        <end position="168"/>
    </location>
</feature>
<reference evidence="11" key="1">
    <citation type="submission" date="2016-03" db="EMBL/GenBank/DDBJ databases">
        <title>Updated assembly of Pseudogymnoascus destructans, the fungus causing white-nose syndrome of bats.</title>
        <authorList>
            <person name="Palmer J.M."/>
            <person name="Drees K.P."/>
            <person name="Foster J.T."/>
            <person name="Lindner D.L."/>
        </authorList>
    </citation>
    <scope>NUCLEOTIDE SEQUENCE [LARGE SCALE GENOMIC DNA]</scope>
    <source>
        <strain evidence="11">20631-21</strain>
    </source>
</reference>
<evidence type="ECO:0000259" key="8">
    <source>
        <dbReference type="PROSITE" id="PS50002"/>
    </source>
</evidence>
<dbReference type="RefSeq" id="XP_024320071.1">
    <property type="nucleotide sequence ID" value="XM_024472457.1"/>
</dbReference>
<dbReference type="PROSITE" id="PS51650">
    <property type="entry name" value="C2_DOCK"/>
    <property type="match status" value="1"/>
</dbReference>
<dbReference type="EMBL" id="KV441415">
    <property type="protein sequence ID" value="OAF54768.1"/>
    <property type="molecule type" value="Genomic_DNA"/>
</dbReference>
<evidence type="ECO:0000256" key="4">
    <source>
        <dbReference type="ARBA" id="ARBA00022553"/>
    </source>
</evidence>
<dbReference type="InterPro" id="IPR056372">
    <property type="entry name" value="TPR_DOCK"/>
</dbReference>
<dbReference type="InterPro" id="IPR001452">
    <property type="entry name" value="SH3_domain"/>
</dbReference>
<dbReference type="Proteomes" id="UP000077154">
    <property type="component" value="Unassembled WGS sequence"/>
</dbReference>
<evidence type="ECO:0008006" key="12">
    <source>
        <dbReference type="Google" id="ProtNLM"/>
    </source>
</evidence>
<feature type="compositionally biased region" description="Polar residues" evidence="7">
    <location>
        <begin position="444"/>
        <end position="458"/>
    </location>
</feature>
<dbReference type="GO" id="GO:0005085">
    <property type="term" value="F:guanyl-nucleotide exchange factor activity"/>
    <property type="evidence" value="ECO:0007669"/>
    <property type="project" value="InterPro"/>
</dbReference>
<feature type="compositionally biased region" description="Polar residues" evidence="7">
    <location>
        <begin position="113"/>
        <end position="133"/>
    </location>
</feature>
<evidence type="ECO:0000313" key="11">
    <source>
        <dbReference type="EMBL" id="OAF54768.1"/>
    </source>
</evidence>
<name>A0A176ZY21_9PEZI</name>
<dbReference type="InterPro" id="IPR027007">
    <property type="entry name" value="C2_DOCK-type_domain"/>
</dbReference>
<evidence type="ECO:0000256" key="7">
    <source>
        <dbReference type="SAM" id="MobiDB-lite"/>
    </source>
</evidence>
<feature type="compositionally biased region" description="Basic and acidic residues" evidence="7">
    <location>
        <begin position="2001"/>
        <end position="2014"/>
    </location>
</feature>
<feature type="compositionally biased region" description="Polar residues" evidence="7">
    <location>
        <begin position="1842"/>
        <end position="1855"/>
    </location>
</feature>
<dbReference type="InterPro" id="IPR043161">
    <property type="entry name" value="DOCK_C_lobe_A"/>
</dbReference>
<dbReference type="eggNOG" id="KOG1998">
    <property type="taxonomic scope" value="Eukaryota"/>
</dbReference>
<comment type="similarity">
    <text evidence="6">Belongs to the DOCK family.</text>
</comment>
<evidence type="ECO:0000256" key="3">
    <source>
        <dbReference type="ARBA" id="ARBA00022490"/>
    </source>
</evidence>
<evidence type="ECO:0000259" key="9">
    <source>
        <dbReference type="PROSITE" id="PS51650"/>
    </source>
</evidence>
<dbReference type="Gene3D" id="1.20.1270.350">
    <property type="entry name" value="Dedicator of cytokinesis N-terminal subdomain"/>
    <property type="match status" value="1"/>
</dbReference>
<dbReference type="SMART" id="SM00326">
    <property type="entry name" value="SH3"/>
    <property type="match status" value="1"/>
</dbReference>
<dbReference type="GO" id="GO:0007264">
    <property type="term" value="P:small GTPase-mediated signal transduction"/>
    <property type="evidence" value="ECO:0007669"/>
    <property type="project" value="InterPro"/>
</dbReference>
<feature type="region of interest" description="Disordered" evidence="7">
    <location>
        <begin position="397"/>
        <end position="486"/>
    </location>
</feature>
<feature type="compositionally biased region" description="Polar residues" evidence="7">
    <location>
        <begin position="414"/>
        <end position="429"/>
    </location>
</feature>
<dbReference type="Pfam" id="PF16172">
    <property type="entry name" value="DOCK_N"/>
    <property type="match status" value="1"/>
</dbReference>
<dbReference type="InterPro" id="IPR032376">
    <property type="entry name" value="DOCK_N"/>
</dbReference>
<evidence type="ECO:0000256" key="1">
    <source>
        <dbReference type="ARBA" id="ARBA00004496"/>
    </source>
</evidence>
<dbReference type="Pfam" id="PF14429">
    <property type="entry name" value="DOCK-C2"/>
    <property type="match status" value="1"/>
</dbReference>
<dbReference type="CDD" id="cd11684">
    <property type="entry name" value="DHR2_DOCK"/>
    <property type="match status" value="1"/>
</dbReference>
<evidence type="ECO:0000256" key="6">
    <source>
        <dbReference type="PROSITE-ProRule" id="PRU00983"/>
    </source>
</evidence>
<dbReference type="PROSITE" id="PS51651">
    <property type="entry name" value="DOCKER"/>
    <property type="match status" value="1"/>
</dbReference>
<protein>
    <recommendedName>
        <fullName evidence="12">Dedicator of cytokinesis</fullName>
    </recommendedName>
</protein>
<feature type="domain" description="SH3" evidence="8">
    <location>
        <begin position="7"/>
        <end position="88"/>
    </location>
</feature>
<dbReference type="InterPro" id="IPR027357">
    <property type="entry name" value="DOCKER_dom"/>
</dbReference>
<dbReference type="Gene3D" id="1.25.40.410">
    <property type="match status" value="1"/>
</dbReference>
<dbReference type="GO" id="GO:0005737">
    <property type="term" value="C:cytoplasm"/>
    <property type="evidence" value="ECO:0007669"/>
    <property type="project" value="UniProtKB-SubCell"/>
</dbReference>
<feature type="domain" description="C2 DOCK-type" evidence="9">
    <location>
        <begin position="600"/>
        <end position="784"/>
    </location>
</feature>
<gene>
    <name evidence="11" type="ORF">VC83_08916</name>
</gene>
<keyword evidence="4" id="KW-0597">Phosphoprotein</keyword>
<organism evidence="11">
    <name type="scientific">Pseudogymnoascus destructans</name>
    <dbReference type="NCBI Taxonomy" id="655981"/>
    <lineage>
        <taxon>Eukaryota</taxon>
        <taxon>Fungi</taxon>
        <taxon>Dikarya</taxon>
        <taxon>Ascomycota</taxon>
        <taxon>Pezizomycotina</taxon>
        <taxon>Leotiomycetes</taxon>
        <taxon>Thelebolales</taxon>
        <taxon>Thelebolaceae</taxon>
        <taxon>Pseudogymnoascus</taxon>
    </lineage>
</organism>
<dbReference type="GeneID" id="36291954"/>
<dbReference type="Gene3D" id="2.60.40.150">
    <property type="entry name" value="C2 domain"/>
    <property type="match status" value="1"/>
</dbReference>
<dbReference type="VEuPathDB" id="FungiDB:GMDG_02958"/>
<proteinExistence type="inferred from homology"/>
<dbReference type="OrthoDB" id="18896at2759"/>
<dbReference type="InterPro" id="IPR035892">
    <property type="entry name" value="C2_domain_sf"/>
</dbReference>
<evidence type="ECO:0000256" key="5">
    <source>
        <dbReference type="PROSITE-ProRule" id="PRU00192"/>
    </source>
</evidence>
<evidence type="ECO:0000256" key="2">
    <source>
        <dbReference type="ARBA" id="ARBA00022443"/>
    </source>
</evidence>
<feature type="domain" description="DOCKER" evidence="10">
    <location>
        <begin position="1434"/>
        <end position="1839"/>
    </location>
</feature>
<dbReference type="InterPro" id="IPR042455">
    <property type="entry name" value="DOCK_N_sub1"/>
</dbReference>
<dbReference type="GO" id="GO:0005886">
    <property type="term" value="C:plasma membrane"/>
    <property type="evidence" value="ECO:0007669"/>
    <property type="project" value="TreeGrafter"/>
</dbReference>
<dbReference type="GO" id="GO:0031267">
    <property type="term" value="F:small GTPase binding"/>
    <property type="evidence" value="ECO:0007669"/>
    <property type="project" value="TreeGrafter"/>
</dbReference>
<keyword evidence="2 5" id="KW-0728">SH3 domain</keyword>
<evidence type="ECO:0000259" key="10">
    <source>
        <dbReference type="PROSITE" id="PS51651"/>
    </source>
</evidence>
<dbReference type="SUPFAM" id="SSF50044">
    <property type="entry name" value="SH3-domain"/>
    <property type="match status" value="1"/>
</dbReference>
<dbReference type="InterPro" id="IPR036028">
    <property type="entry name" value="SH3-like_dom_sf"/>
</dbReference>
<dbReference type="InterPro" id="IPR026791">
    <property type="entry name" value="DOCK"/>
</dbReference>
<dbReference type="CDD" id="cd08679">
    <property type="entry name" value="C2_DOCK180_related"/>
    <property type="match status" value="1"/>
</dbReference>
<sequence>MPWQPLPQIAFAVANFPFQAQNAADLPLELGDELYIIEQGGKNGDWFRGYLIAPPSLLAGLTSVKGQTLESRVFSGIFPRSCVEVREVLGESSEEELTESLQPNGYHDETLSKSEGSANSLNNIAQRLTNGTKNTKKRNSLRDDLRNGTLPPVARDTNAPKPAAPVPMLNIGDETPTSLSEPLVDEIASCLREWHSANLHELLLSRQYPLLDMTTSLVQGLDKSRQQLLHNVLTTHEVEQLREKTIWDLVKGNKLVSGEVIVRSPTERGRVLTGEDSAVEITSLQSIMSCLEENPQHQVESVSLHHLLVDVKGFVGASTETTTLVLYLASRTQQAFPATLSESFVLEIPPNGSLESLAVARDMRTLFMDLTSADIGDTNSADTEVFLIAKVQQNQQPLYGKQPESRSGMVSRENLPSSVGEKTSLSGSVGKSARRSLMWRKSSQRATHSRNSPVSKMSSVAEKEVENPPKTSDSKTGKTPPRTATGKVVSRTVGVGALKLNSIMKQDADVEQVMSIWTPSADFNSDSQTLGEGWDEVIRDLLESKTGCYEKSAKAERMHLNLRHFASEDGESLIKATPTLLSNVSRTNKLGFSGAPTKPRSDIYVTIDKATIPRGALLSRATGSATALSTQMTCHNLQVTMEVRRATGERIENCIYPSSNDEPASSWQSTVTERGEAWNQTIRLVVPPQDVPGCHLAILVSDAPNQPFAISHLPLWHQQAFTRDGHHSLLMYKYDETTTHTWPDTNGRGGYLGAPWNARGKDDVSKDEAITGPLSKMRVQTYLCSTRFSQDKVLLGLLNWKDQSIGELSDLLKRLVFVPEIEIVKLLNDVLDSMFAVLVEHAGNDTFEDLVFNALVTVLGIVHDRRFNLGPLVDHYAETQFNYPFATPCLVRSFVRLLSDPTDAESSKRLRATFKVTRHILKFITHARGQQIVKEADIGIANGSGFSRQLRGIFKALDALMRNTAPILVGSQTLAVQHFQGWLPELNGLLTTEEILHIAIDFMDSCSAVKGKLVLYKLILIINYAKLELFSQPDQKAALATNTVRWIAPHWGKTGEVTSQWHDQVRLCCSVMSIQIEMLGPEIPDHIPKIIDSYLAIQRAPRRPSSRLSLLFPTSYPFATKPIEGSKPEFDEALVELSAILSAISNRPQGMQLELAEDEMSTLLQDALRVHTSILECEAFPKSWLSIRIYHHRSTMKTLEYIAKILLESFLPDPEEEAGMDYNTDLWKSFFTTLLKLIGSDALALETFPEQKRRAVWKIAGDIREQGAELLRRTWEAIGWETTPEEKQHYGLQKIGGYQVQYVPGLVGPIMELCLSVHEGLRRVAVEVLQTMIASEWNLSEDLSAIQMEMIDSLDLLFKSKPLTESILQKFFVNELLDLFEPLSTMPDDNMYASLSDMIATIDEFLDLLVAVYSADNANEASALIDRLRLMDFLRDMQKEEIFIRYVHQLSVVQAESRNFTEAGLALRLHADLYDWDPLKILPPLSDPDFPAQSAFERKERIYFDMIQHFEEGDAWSSALVAYKELREQYEENVFDFSKLARTQRAIGSVYECIAKSNKPMVKYFLVAYRGLGFPPGVRDKEFVFEGAPAEKTSAFTDHLQEQYPGAQIVSQLESDDVEGQFLKVSSLGPYRNLDHAVFQRAKVSNVTRDYLLSAHCQQFATTVSRNTSGPVEEHFAEKMVYITADQFPTISRRSEIITVERIRLSPLQTALERTVRKTQEMTSVERKAADGDEAVVPLLVEAISISVSHSSESSIARYRALLPLPSFDEDGEEQVVILSPLQSALRIALIDHAIMIKRILTMFSRSMHPTVRYRQEELTSHFESTFGPELVTLAPVQPRQITPAPTSSVASPQLGSGIPSPPQPLPSLKHSSTVQTTSSMPESPTRRRELGKLNFLNRPPKTGPPISFKGAQGRKESSDEGSSMHSGVSRGKENRRSFFGRSDSEGDWNTDTADGSGLRRSESHGSEGLDRPTTATSVGSKVGSVRKRLSKLNLGRKGSRKEFRAGVVIRETE</sequence>
<dbReference type="Pfam" id="PF23554">
    <property type="entry name" value="TPR_DOCK"/>
    <property type="match status" value="1"/>
</dbReference>
<feature type="compositionally biased region" description="Polar residues" evidence="7">
    <location>
        <begin position="1870"/>
        <end position="1883"/>
    </location>
</feature>
<feature type="compositionally biased region" description="Basic and acidic residues" evidence="7">
    <location>
        <begin position="1958"/>
        <end position="1971"/>
    </location>
</feature>
<dbReference type="PANTHER" id="PTHR45653:SF10">
    <property type="entry name" value="MYOBLAST CITY, ISOFORM B"/>
    <property type="match status" value="1"/>
</dbReference>
<accession>A0A176ZY21</accession>
<dbReference type="Gene3D" id="2.30.30.40">
    <property type="entry name" value="SH3 Domains"/>
    <property type="match status" value="1"/>
</dbReference>